<dbReference type="AlphaFoldDB" id="A0A5C2SS57"/>
<feature type="transmembrane region" description="Helical" evidence="2">
    <location>
        <begin position="117"/>
        <end position="140"/>
    </location>
</feature>
<sequence length="291" mass="31107">MTSQPTVDLEAGDTPGCSNHNEPAGEATSSTDGAAANDGPDEFKEMVEHPWGIAISLYWVLSACISLVISNTVVILSGHLLLLYILPFSRAFMASSLPSTLAMAALGSSILALPVFAAGMIVVGFAVGIRIGSLAVLRTVIYLHQNLRSSRLMPPHADTFLWQVWMVAAGPIGFLVYDTLFPQSKNHLNMVEVLIAAALPRILWFGSKYTRKALVPPMPELRPANAPPGMGTHTPELRPADATKITTQAEQVQLSEASAREAGRLRDEQMSYAAKAETGGAEETIGVGEDR</sequence>
<keyword evidence="2" id="KW-1133">Transmembrane helix</keyword>
<keyword evidence="2" id="KW-0472">Membrane</keyword>
<proteinExistence type="predicted"/>
<name>A0A5C2SS57_9APHY</name>
<evidence type="ECO:0000256" key="1">
    <source>
        <dbReference type="SAM" id="MobiDB-lite"/>
    </source>
</evidence>
<gene>
    <name evidence="3" type="ORF">L227DRAFT_127240</name>
</gene>
<feature type="compositionally biased region" description="Low complexity" evidence="1">
    <location>
        <begin position="273"/>
        <end position="291"/>
    </location>
</feature>
<dbReference type="EMBL" id="ML122251">
    <property type="protein sequence ID" value="RPD65957.1"/>
    <property type="molecule type" value="Genomic_DNA"/>
</dbReference>
<feature type="region of interest" description="Disordered" evidence="1">
    <location>
        <begin position="248"/>
        <end position="291"/>
    </location>
</feature>
<dbReference type="Proteomes" id="UP000313359">
    <property type="component" value="Unassembled WGS sequence"/>
</dbReference>
<evidence type="ECO:0000313" key="3">
    <source>
        <dbReference type="EMBL" id="RPD65957.1"/>
    </source>
</evidence>
<evidence type="ECO:0000313" key="4">
    <source>
        <dbReference type="Proteomes" id="UP000313359"/>
    </source>
</evidence>
<organism evidence="3 4">
    <name type="scientific">Lentinus tigrinus ALCF2SS1-6</name>
    <dbReference type="NCBI Taxonomy" id="1328759"/>
    <lineage>
        <taxon>Eukaryota</taxon>
        <taxon>Fungi</taxon>
        <taxon>Dikarya</taxon>
        <taxon>Basidiomycota</taxon>
        <taxon>Agaricomycotina</taxon>
        <taxon>Agaricomycetes</taxon>
        <taxon>Polyporales</taxon>
        <taxon>Polyporaceae</taxon>
        <taxon>Lentinus</taxon>
    </lineage>
</organism>
<feature type="transmembrane region" description="Helical" evidence="2">
    <location>
        <begin position="160"/>
        <end position="181"/>
    </location>
</feature>
<reference evidence="3" key="1">
    <citation type="journal article" date="2018" name="Genome Biol. Evol.">
        <title>Genomics and development of Lentinus tigrinus, a white-rot wood-decaying mushroom with dimorphic fruiting bodies.</title>
        <authorList>
            <person name="Wu B."/>
            <person name="Xu Z."/>
            <person name="Knudson A."/>
            <person name="Carlson A."/>
            <person name="Chen N."/>
            <person name="Kovaka S."/>
            <person name="LaButti K."/>
            <person name="Lipzen A."/>
            <person name="Pennachio C."/>
            <person name="Riley R."/>
            <person name="Schakwitz W."/>
            <person name="Umezawa K."/>
            <person name="Ohm R.A."/>
            <person name="Grigoriev I.V."/>
            <person name="Nagy L.G."/>
            <person name="Gibbons J."/>
            <person name="Hibbett D."/>
        </authorList>
    </citation>
    <scope>NUCLEOTIDE SEQUENCE [LARGE SCALE GENOMIC DNA]</scope>
    <source>
        <strain evidence="3">ALCF2SS1-6</strain>
    </source>
</reference>
<feature type="compositionally biased region" description="Basic and acidic residues" evidence="1">
    <location>
        <begin position="258"/>
        <end position="269"/>
    </location>
</feature>
<keyword evidence="2" id="KW-0812">Transmembrane</keyword>
<keyword evidence="4" id="KW-1185">Reference proteome</keyword>
<accession>A0A5C2SS57</accession>
<feature type="transmembrane region" description="Helical" evidence="2">
    <location>
        <begin position="91"/>
        <end position="111"/>
    </location>
</feature>
<protein>
    <submittedName>
        <fullName evidence="3">Uncharacterized protein</fullName>
    </submittedName>
</protein>
<feature type="compositionally biased region" description="Polar residues" evidence="1">
    <location>
        <begin position="16"/>
        <end position="32"/>
    </location>
</feature>
<feature type="transmembrane region" description="Helical" evidence="2">
    <location>
        <begin position="57"/>
        <end position="84"/>
    </location>
</feature>
<dbReference type="OrthoDB" id="10521645at2759"/>
<feature type="region of interest" description="Disordered" evidence="1">
    <location>
        <begin position="1"/>
        <end position="39"/>
    </location>
</feature>
<evidence type="ECO:0000256" key="2">
    <source>
        <dbReference type="SAM" id="Phobius"/>
    </source>
</evidence>